<keyword evidence="2" id="KW-1185">Reference proteome</keyword>
<name>A0A7S8E980_9CHLR</name>
<organism evidence="1 2">
    <name type="scientific">Phototrophicus methaneseepsis</name>
    <dbReference type="NCBI Taxonomy" id="2710758"/>
    <lineage>
        <taxon>Bacteria</taxon>
        <taxon>Bacillati</taxon>
        <taxon>Chloroflexota</taxon>
        <taxon>Candidatus Thermofontia</taxon>
        <taxon>Phototrophicales</taxon>
        <taxon>Phototrophicaceae</taxon>
        <taxon>Phototrophicus</taxon>
    </lineage>
</organism>
<reference evidence="1 2" key="1">
    <citation type="submission" date="2020-02" db="EMBL/GenBank/DDBJ databases">
        <authorList>
            <person name="Zheng R.K."/>
            <person name="Sun C.M."/>
        </authorList>
    </citation>
    <scope>NUCLEOTIDE SEQUENCE [LARGE SCALE GENOMIC DNA]</scope>
    <source>
        <strain evidence="2">rifampicinis</strain>
    </source>
</reference>
<gene>
    <name evidence="1" type="ORF">G4Y79_24095</name>
</gene>
<protein>
    <submittedName>
        <fullName evidence="1">Uncharacterized protein</fullName>
    </submittedName>
</protein>
<evidence type="ECO:0000313" key="1">
    <source>
        <dbReference type="EMBL" id="QPC82728.1"/>
    </source>
</evidence>
<dbReference type="Proteomes" id="UP000594468">
    <property type="component" value="Chromosome"/>
</dbReference>
<dbReference type="RefSeq" id="WP_195170797.1">
    <property type="nucleotide sequence ID" value="NZ_CP062983.1"/>
</dbReference>
<evidence type="ECO:0000313" key="2">
    <source>
        <dbReference type="Proteomes" id="UP000594468"/>
    </source>
</evidence>
<dbReference type="AlphaFoldDB" id="A0A7S8E980"/>
<dbReference type="KEGG" id="pmet:G4Y79_24095"/>
<sequence>MPDDRKKLSWGVFGAMILAIVIGLAGEYAEMALTGELPTPLPTTDYAKQIQAINEQQLTSDAAMNAMRGVTATPDTGQNPLEVLFDERLAAATPNGELLLTYCENIRPDETIDCVTWRDAIIAEYAADIARCQSENGNFPACLQEAEIPPPGDE</sequence>
<proteinExistence type="predicted"/>
<dbReference type="EMBL" id="CP062983">
    <property type="protein sequence ID" value="QPC82728.1"/>
    <property type="molecule type" value="Genomic_DNA"/>
</dbReference>
<accession>A0A7S8E980</accession>